<evidence type="ECO:0008006" key="5">
    <source>
        <dbReference type="Google" id="ProtNLM"/>
    </source>
</evidence>
<accession>A0ABR3F0P8</accession>
<evidence type="ECO:0000313" key="3">
    <source>
        <dbReference type="EMBL" id="KAL0568769.1"/>
    </source>
</evidence>
<gene>
    <name evidence="3" type="ORF">V5O48_013220</name>
</gene>
<comment type="caution">
    <text evidence="3">The sequence shown here is derived from an EMBL/GenBank/DDBJ whole genome shotgun (WGS) entry which is preliminary data.</text>
</comment>
<keyword evidence="4" id="KW-1185">Reference proteome</keyword>
<sequence length="166" mass="18287">RSSPAVSASSGLDNHASLPHSDFIPVPSVSSLRPPAVYSLPSLTYPDTSEELRGWNTTDTSLKRKNKDTPDLDAFPEANAKRTRLLETSRPDAISTQKAKSNASLERLESEGVEAVRRTRSYVPANGGTGGPVVGTNKWVDENRQLREEVERLKGMMENKLLREEI</sequence>
<evidence type="ECO:0000313" key="4">
    <source>
        <dbReference type="Proteomes" id="UP001465976"/>
    </source>
</evidence>
<dbReference type="Proteomes" id="UP001465976">
    <property type="component" value="Unassembled WGS sequence"/>
</dbReference>
<feature type="compositionally biased region" description="Polar residues" evidence="2">
    <location>
        <begin position="1"/>
        <end position="12"/>
    </location>
</feature>
<keyword evidence="1" id="KW-0175">Coiled coil</keyword>
<evidence type="ECO:0000256" key="2">
    <source>
        <dbReference type="SAM" id="MobiDB-lite"/>
    </source>
</evidence>
<protein>
    <recommendedName>
        <fullName evidence="5">Cyclops</fullName>
    </recommendedName>
</protein>
<dbReference type="EMBL" id="JBAHYK010001263">
    <property type="protein sequence ID" value="KAL0568769.1"/>
    <property type="molecule type" value="Genomic_DNA"/>
</dbReference>
<feature type="region of interest" description="Disordered" evidence="2">
    <location>
        <begin position="43"/>
        <end position="74"/>
    </location>
</feature>
<proteinExistence type="predicted"/>
<feature type="compositionally biased region" description="Polar residues" evidence="2">
    <location>
        <begin position="94"/>
        <end position="104"/>
    </location>
</feature>
<feature type="region of interest" description="Disordered" evidence="2">
    <location>
        <begin position="89"/>
        <end position="113"/>
    </location>
</feature>
<feature type="coiled-coil region" evidence="1">
    <location>
        <begin position="136"/>
        <end position="163"/>
    </location>
</feature>
<feature type="non-terminal residue" evidence="3">
    <location>
        <position position="1"/>
    </location>
</feature>
<reference evidence="3 4" key="1">
    <citation type="submission" date="2024-02" db="EMBL/GenBank/DDBJ databases">
        <title>A draft genome for the cacao thread blight pathogen Marasmius crinis-equi.</title>
        <authorList>
            <person name="Cohen S.P."/>
            <person name="Baruah I.K."/>
            <person name="Amoako-Attah I."/>
            <person name="Bukari Y."/>
            <person name="Meinhardt L.W."/>
            <person name="Bailey B.A."/>
        </authorList>
    </citation>
    <scope>NUCLEOTIDE SEQUENCE [LARGE SCALE GENOMIC DNA]</scope>
    <source>
        <strain evidence="3 4">GH-76</strain>
    </source>
</reference>
<evidence type="ECO:0000256" key="1">
    <source>
        <dbReference type="SAM" id="Coils"/>
    </source>
</evidence>
<feature type="region of interest" description="Disordered" evidence="2">
    <location>
        <begin position="1"/>
        <end position="31"/>
    </location>
</feature>
<name>A0ABR3F0P8_9AGAR</name>
<organism evidence="3 4">
    <name type="scientific">Marasmius crinis-equi</name>
    <dbReference type="NCBI Taxonomy" id="585013"/>
    <lineage>
        <taxon>Eukaryota</taxon>
        <taxon>Fungi</taxon>
        <taxon>Dikarya</taxon>
        <taxon>Basidiomycota</taxon>
        <taxon>Agaricomycotina</taxon>
        <taxon>Agaricomycetes</taxon>
        <taxon>Agaricomycetidae</taxon>
        <taxon>Agaricales</taxon>
        <taxon>Marasmiineae</taxon>
        <taxon>Marasmiaceae</taxon>
        <taxon>Marasmius</taxon>
    </lineage>
</organism>